<keyword evidence="4" id="KW-1185">Reference proteome</keyword>
<keyword evidence="3" id="KW-0808">Transferase</keyword>
<accession>A0A9X2KTJ5</accession>
<proteinExistence type="predicted"/>
<evidence type="ECO:0000313" key="4">
    <source>
        <dbReference type="Proteomes" id="UP001139319"/>
    </source>
</evidence>
<dbReference type="CDD" id="cd04186">
    <property type="entry name" value="GT_2_like_c"/>
    <property type="match status" value="1"/>
</dbReference>
<keyword evidence="3" id="KW-0328">Glycosyltransferase</keyword>
<dbReference type="PANTHER" id="PTHR43179:SF7">
    <property type="entry name" value="RHAMNOSYLTRANSFERASE WBBL"/>
    <property type="match status" value="1"/>
</dbReference>
<sequence>MDTTTDIPAQAAQALDSILRSEAATVLFVTHGWGGGVEQHVQQLIALAGLNVVVLHGLGEGRVDVALYPANATPALIHTAGFGAKTLNAWHLWLTALPICRVHLHHLHGWSVDILALIQRLGCPLDITVHDAYLTSRFYHQAETGPYCNDPSWPQNDAERQAIIRPLVDAAERVILPSAFLESSLKDAYPQAHTVIQAHPERVTCAPRTYKVVVLGALSAEKGLELVEQLALLAQKQAPWLHIVLLGYPTEPTQAPVIIRGNYQAEKLSELLALEKADTIWFPAQVPETYSFTLSQAMASGAPIVSANIGALGERLRYYPAHHLLPPTAPADEWLAVLKQSVGYRSEEPEDFIDTVDAYGKWYLKPIQNDQVTPLTDVLALIELLQTFPAPAPAPDKPIKSLLHFGLQTHHFGVLQEVARRLQVVPDSEEEVAGMQQFRASLAELDRLKVDLLDAQEDYKALDHRFQVEKNAADESLALYRDNLEQAKDSIEHFQEQGRQAQGYIDHLEAQLSRARADIQNAIGERDALLNSFSWKVTRPLRVLKRGLKKALIVLKVVLRHLFRPASYQRLFSMLRRGQWRDIAGMLGYQAREQLTQQQGLGQLNQEAEERVQAVQKALEPLGELPSLTLATSQQPVVSVVIPVYGQHQTTYQCLKSIAENPPTQTFEVILADDCSPEPAAKALAMVEGVRIVRAEQNQGFVGNSNMGAQAARGEYLVLLNNDTLLTTGALDALVNTFDQHGNVGMVGAKLLNADGSLQEAGGIIWRDGSGWNWGRNQRADDPRFNYVREVDYCSGAVLALKRNLFTQLGGFDEYYKPAYYEDTDLAFKIRQQGLRVLYQPAAEVFHLEGVSHGTDESSGVKAYQVSNGKKFYQRWQSVLDTHNDNAVDPENQSRRYCKGNVLVIEACMITPDQDSGSIRMLNLLQILCGEGYHVTFIADNLEYREKVVRQLNALGVEVLFGDWAGSVRRVLRQRGADLDAVFISRHYIASQYASLVRTVAPQAKLIFDTVDLHFVREEREGTLNQDKALLAQATQTKRKELGLIRDSDITLVVSEFEKQLLAEIAPDARVEIVSNIHSIKPPRPDYTEREGILFVGGFRHPPNIDAMQWYSTEVLPHLETLLPGVQTTIIGSHMPDSIKALEAHPSLRVLGFVEDIEPELTRARVSIAPLRYGAGVKGKVNEAMNYAIPVVATTCAVEGMHAEDGKDCLIAENGEEFALAIAKVYKNATLWRVISAGGVANLEAHFSPEAARPAIQRILSD</sequence>
<dbReference type="EC" id="2.4.-.-" evidence="3"/>
<keyword evidence="1" id="KW-0175">Coiled coil</keyword>
<dbReference type="PANTHER" id="PTHR43179">
    <property type="entry name" value="RHAMNOSYLTRANSFERASE WBBL"/>
    <property type="match status" value="1"/>
</dbReference>
<dbReference type="EMBL" id="JAMFTH010000001">
    <property type="protein sequence ID" value="MCP8899354.1"/>
    <property type="molecule type" value="Genomic_DNA"/>
</dbReference>
<reference evidence="3" key="2">
    <citation type="submission" date="2023-01" db="EMBL/GenBank/DDBJ databases">
        <title>Gilvimarinus xylanilyticus HB14 isolated from Caulerpa lentillifera aquaculture base in Hainan, China.</title>
        <authorList>
            <person name="Zhang Y.-J."/>
        </authorList>
    </citation>
    <scope>NUCLEOTIDE SEQUENCE</scope>
    <source>
        <strain evidence="3">HB14</strain>
    </source>
</reference>
<protein>
    <submittedName>
        <fullName evidence="3">Glycosyltransferase</fullName>
        <ecNumber evidence="3">2.4.-.-</ecNumber>
    </submittedName>
</protein>
<feature type="coiled-coil region" evidence="1">
    <location>
        <begin position="445"/>
        <end position="525"/>
    </location>
</feature>
<dbReference type="RefSeq" id="WP_253967605.1">
    <property type="nucleotide sequence ID" value="NZ_JAMFTH010000001.1"/>
</dbReference>
<dbReference type="SUPFAM" id="SSF53448">
    <property type="entry name" value="Nucleotide-diphospho-sugar transferases"/>
    <property type="match status" value="1"/>
</dbReference>
<evidence type="ECO:0000259" key="2">
    <source>
        <dbReference type="Pfam" id="PF00535"/>
    </source>
</evidence>
<gene>
    <name evidence="3" type="ORF">M6D89_08610</name>
</gene>
<dbReference type="Pfam" id="PF13692">
    <property type="entry name" value="Glyco_trans_1_4"/>
    <property type="match status" value="1"/>
</dbReference>
<dbReference type="CDD" id="cd03801">
    <property type="entry name" value="GT4_PimA-like"/>
    <property type="match status" value="1"/>
</dbReference>
<dbReference type="Pfam" id="PF00535">
    <property type="entry name" value="Glycos_transf_2"/>
    <property type="match status" value="1"/>
</dbReference>
<evidence type="ECO:0000313" key="3">
    <source>
        <dbReference type="EMBL" id="MCP8899354.1"/>
    </source>
</evidence>
<organism evidence="3 4">
    <name type="scientific">Gilvimarinus xylanilyticus</name>
    <dbReference type="NCBI Taxonomy" id="2944139"/>
    <lineage>
        <taxon>Bacteria</taxon>
        <taxon>Pseudomonadati</taxon>
        <taxon>Pseudomonadota</taxon>
        <taxon>Gammaproteobacteria</taxon>
        <taxon>Cellvibrionales</taxon>
        <taxon>Cellvibrionaceae</taxon>
        <taxon>Gilvimarinus</taxon>
    </lineage>
</organism>
<dbReference type="Proteomes" id="UP001139319">
    <property type="component" value="Unassembled WGS sequence"/>
</dbReference>
<comment type="caution">
    <text evidence="3">The sequence shown here is derived from an EMBL/GenBank/DDBJ whole genome shotgun (WGS) entry which is preliminary data.</text>
</comment>
<dbReference type="Gene3D" id="3.40.50.2000">
    <property type="entry name" value="Glycogen Phosphorylase B"/>
    <property type="match status" value="3"/>
</dbReference>
<dbReference type="InterPro" id="IPR029044">
    <property type="entry name" value="Nucleotide-diphossugar_trans"/>
</dbReference>
<dbReference type="AlphaFoldDB" id="A0A9X2KTJ5"/>
<dbReference type="Gene3D" id="3.90.550.10">
    <property type="entry name" value="Spore Coat Polysaccharide Biosynthesis Protein SpsA, Chain A"/>
    <property type="match status" value="1"/>
</dbReference>
<name>A0A9X2KTJ5_9GAMM</name>
<reference evidence="3" key="1">
    <citation type="submission" date="2022-05" db="EMBL/GenBank/DDBJ databases">
        <authorList>
            <person name="Sun H.-N."/>
        </authorList>
    </citation>
    <scope>NUCLEOTIDE SEQUENCE</scope>
    <source>
        <strain evidence="3">HB14</strain>
    </source>
</reference>
<dbReference type="InterPro" id="IPR001173">
    <property type="entry name" value="Glyco_trans_2-like"/>
</dbReference>
<dbReference type="SUPFAM" id="SSF53756">
    <property type="entry name" value="UDP-Glycosyltransferase/glycogen phosphorylase"/>
    <property type="match status" value="2"/>
</dbReference>
<dbReference type="GO" id="GO:0016757">
    <property type="term" value="F:glycosyltransferase activity"/>
    <property type="evidence" value="ECO:0007669"/>
    <property type="project" value="UniProtKB-KW"/>
</dbReference>
<evidence type="ECO:0000256" key="1">
    <source>
        <dbReference type="SAM" id="Coils"/>
    </source>
</evidence>
<feature type="domain" description="Glycosyltransferase 2-like" evidence="2">
    <location>
        <begin position="639"/>
        <end position="757"/>
    </location>
</feature>